<dbReference type="Gene3D" id="2.40.30.170">
    <property type="match status" value="1"/>
</dbReference>
<evidence type="ECO:0000256" key="3">
    <source>
        <dbReference type="ARBA" id="ARBA00022448"/>
    </source>
</evidence>
<feature type="region of interest" description="Disordered" evidence="5">
    <location>
        <begin position="186"/>
        <end position="227"/>
    </location>
</feature>
<feature type="domain" description="Multidrug resistance protein MdtA-like C-terminal permuted SH3" evidence="8">
    <location>
        <begin position="416"/>
        <end position="474"/>
    </location>
</feature>
<dbReference type="EMBL" id="CP002344">
    <property type="protein sequence ID" value="ADU51424.1"/>
    <property type="molecule type" value="Genomic_DNA"/>
</dbReference>
<dbReference type="Gene3D" id="1.10.287.470">
    <property type="entry name" value="Helix hairpin bin"/>
    <property type="match status" value="2"/>
</dbReference>
<feature type="chain" id="PRO_5038353094" evidence="6">
    <location>
        <begin position="31"/>
        <end position="489"/>
    </location>
</feature>
<dbReference type="Gene3D" id="2.40.50.100">
    <property type="match status" value="2"/>
</dbReference>
<evidence type="ECO:0000256" key="2">
    <source>
        <dbReference type="ARBA" id="ARBA00009477"/>
    </source>
</evidence>
<evidence type="ECO:0000259" key="8">
    <source>
        <dbReference type="Pfam" id="PF25967"/>
    </source>
</evidence>
<dbReference type="Pfam" id="PF25917">
    <property type="entry name" value="BSH_RND"/>
    <property type="match status" value="1"/>
</dbReference>
<dbReference type="eggNOG" id="COG0845">
    <property type="taxonomic scope" value="Bacteria"/>
</dbReference>
<keyword evidence="6" id="KW-0732">Signal</keyword>
<dbReference type="Proteomes" id="UP000008915">
    <property type="component" value="Chromosome"/>
</dbReference>
<feature type="coiled-coil region" evidence="4">
    <location>
        <begin position="114"/>
        <end position="180"/>
    </location>
</feature>
<evidence type="ECO:0000313" key="9">
    <source>
        <dbReference type="EMBL" id="ADU51424.1"/>
    </source>
</evidence>
<dbReference type="GO" id="GO:0015562">
    <property type="term" value="F:efflux transmembrane transporter activity"/>
    <property type="evidence" value="ECO:0007669"/>
    <property type="project" value="TreeGrafter"/>
</dbReference>
<proteinExistence type="inferred from homology"/>
<keyword evidence="3" id="KW-0813">Transport</keyword>
<dbReference type="KEGG" id="tmr:Tmar_1311"/>
<dbReference type="HOGENOM" id="CLU_018816_14_4_9"/>
<dbReference type="AlphaFoldDB" id="E6SLX5"/>
<keyword evidence="10" id="KW-1185">Reference proteome</keyword>
<feature type="signal peptide" evidence="6">
    <location>
        <begin position="1"/>
        <end position="30"/>
    </location>
</feature>
<evidence type="ECO:0000256" key="4">
    <source>
        <dbReference type="SAM" id="Coils"/>
    </source>
</evidence>
<dbReference type="RefSeq" id="WP_013495729.1">
    <property type="nucleotide sequence ID" value="NC_014831.1"/>
</dbReference>
<dbReference type="STRING" id="644966.Tmar_1311"/>
<keyword evidence="4" id="KW-0175">Coiled coil</keyword>
<dbReference type="InterPro" id="IPR058625">
    <property type="entry name" value="MdtA-like_BSH"/>
</dbReference>
<protein>
    <submittedName>
        <fullName evidence="9">Efflux transporter, RND family, MFP subunit</fullName>
    </submittedName>
</protein>
<reference evidence="10" key="2">
    <citation type="journal article" date="2010" name="Stand. Genomic Sci.">
        <title>Complete genome sequence of Thermaerobacter marianensis type strain (7p75aT).</title>
        <authorList>
            <person name="Han C."/>
            <person name="Gu W."/>
            <person name="Zhang X."/>
            <person name="Lapidus A."/>
            <person name="Nolan M."/>
            <person name="Copeland A."/>
            <person name="Lucas S."/>
            <person name="Glavina Del Rio T."/>
            <person name="Tice H."/>
            <person name="Cheng J."/>
            <person name="Tapia R."/>
            <person name="Goodwin L."/>
            <person name="Pitluck S."/>
            <person name="Pagani I."/>
            <person name="Ivanova N."/>
            <person name="Mavromatis K."/>
            <person name="Mikhailova N."/>
            <person name="Pati A."/>
            <person name="Chen A."/>
            <person name="Palaniappan K."/>
            <person name="Land M."/>
            <person name="Hauser L."/>
            <person name="Chang Y."/>
            <person name="Jeffries C."/>
            <person name="Schneider S."/>
            <person name="Rohde M."/>
            <person name="Goker M."/>
            <person name="Pukall R."/>
            <person name="Woyke T."/>
            <person name="Bristow J."/>
            <person name="Eisen J."/>
            <person name="Markowitz V."/>
            <person name="Hugenholtz P."/>
            <person name="Kyrpides N."/>
            <person name="Klenk H."/>
            <person name="Detter J."/>
        </authorList>
    </citation>
    <scope>NUCLEOTIDE SEQUENCE [LARGE SCALE GENOMIC DNA]</scope>
    <source>
        <strain evidence="10">ATCC 700841 / DSM 12885 / JCM 10246 / 7p75a</strain>
    </source>
</reference>
<evidence type="ECO:0000256" key="1">
    <source>
        <dbReference type="ARBA" id="ARBA00004196"/>
    </source>
</evidence>
<comment type="similarity">
    <text evidence="2">Belongs to the membrane fusion protein (MFP) (TC 8.A.1) family.</text>
</comment>
<gene>
    <name evidence="9" type="ordered locus">Tmar_1311</name>
</gene>
<dbReference type="SUPFAM" id="SSF111369">
    <property type="entry name" value="HlyD-like secretion proteins"/>
    <property type="match status" value="2"/>
</dbReference>
<evidence type="ECO:0000256" key="6">
    <source>
        <dbReference type="SAM" id="SignalP"/>
    </source>
</evidence>
<reference evidence="9 10" key="1">
    <citation type="journal article" date="2010" name="Stand. Genomic Sci.">
        <title>Complete genome sequence of Thermaerobacter marianensis type strain (7p75a).</title>
        <authorList>
            <person name="Han C."/>
            <person name="Gu W."/>
            <person name="Zhang X."/>
            <person name="Lapidus A."/>
            <person name="Nolan M."/>
            <person name="Copeland A."/>
            <person name="Lucas S."/>
            <person name="Del Rio T.G."/>
            <person name="Tice H."/>
            <person name="Cheng J.F."/>
            <person name="Tapia R."/>
            <person name="Goodwin L."/>
            <person name="Pitluck S."/>
            <person name="Pagani I."/>
            <person name="Ivanova N."/>
            <person name="Mavromatis K."/>
            <person name="Mikhailova N."/>
            <person name="Pati A."/>
            <person name="Chen A."/>
            <person name="Palaniappan K."/>
            <person name="Land M."/>
            <person name="Hauser L."/>
            <person name="Chang Y.J."/>
            <person name="Jeffries C.D."/>
            <person name="Schneider S."/>
            <person name="Rohde M."/>
            <person name="Goker M."/>
            <person name="Pukall R."/>
            <person name="Woyke T."/>
            <person name="Bristow J."/>
            <person name="Eisen J.A."/>
            <person name="Markowitz V."/>
            <person name="Hugenholtz P."/>
            <person name="Kyrpides N.C."/>
            <person name="Klenk H.P."/>
            <person name="Detter J.C."/>
        </authorList>
    </citation>
    <scope>NUCLEOTIDE SEQUENCE [LARGE SCALE GENOMIC DNA]</scope>
    <source>
        <strain evidence="10">ATCC 700841 / DSM 12885 / JCM 10246 / 7p75a</strain>
    </source>
</reference>
<comment type="subcellular location">
    <subcellularLocation>
        <location evidence="1">Cell envelope</location>
    </subcellularLocation>
</comment>
<dbReference type="GO" id="GO:1990281">
    <property type="term" value="C:efflux pump complex"/>
    <property type="evidence" value="ECO:0007669"/>
    <property type="project" value="TreeGrafter"/>
</dbReference>
<dbReference type="InterPro" id="IPR006143">
    <property type="entry name" value="RND_pump_MFP"/>
</dbReference>
<feature type="domain" description="Multidrug resistance protein MdtA-like barrel-sandwich hybrid" evidence="7">
    <location>
        <begin position="81"/>
        <end position="328"/>
    </location>
</feature>
<organism evidence="9 10">
    <name type="scientific">Thermaerobacter marianensis (strain ATCC 700841 / DSM 12885 / JCM 10246 / 7p75a)</name>
    <dbReference type="NCBI Taxonomy" id="644966"/>
    <lineage>
        <taxon>Bacteria</taxon>
        <taxon>Bacillati</taxon>
        <taxon>Bacillota</taxon>
        <taxon>Clostridia</taxon>
        <taxon>Eubacteriales</taxon>
        <taxon>Clostridiales Family XVII. Incertae Sedis</taxon>
        <taxon>Thermaerobacter</taxon>
    </lineage>
</organism>
<evidence type="ECO:0000313" key="10">
    <source>
        <dbReference type="Proteomes" id="UP000008915"/>
    </source>
</evidence>
<name>E6SLX5_THEM7</name>
<dbReference type="Gene3D" id="2.40.420.20">
    <property type="match status" value="1"/>
</dbReference>
<dbReference type="NCBIfam" id="TIGR01730">
    <property type="entry name" value="RND_mfp"/>
    <property type="match status" value="1"/>
</dbReference>
<dbReference type="PANTHER" id="PTHR30469:SF15">
    <property type="entry name" value="HLYD FAMILY OF SECRETION PROTEINS"/>
    <property type="match status" value="1"/>
</dbReference>
<feature type="compositionally biased region" description="Gly residues" evidence="5">
    <location>
        <begin position="196"/>
        <end position="222"/>
    </location>
</feature>
<evidence type="ECO:0000256" key="5">
    <source>
        <dbReference type="SAM" id="MobiDB-lite"/>
    </source>
</evidence>
<feature type="coiled-coil region" evidence="4">
    <location>
        <begin position="243"/>
        <end position="300"/>
    </location>
</feature>
<evidence type="ECO:0000259" key="7">
    <source>
        <dbReference type="Pfam" id="PF25917"/>
    </source>
</evidence>
<sequence length="489" mass="49310">MTTLSNPLRPRWRRAIAPVALAVAASLLLAGCGGNAGGGSGAQPAGGTAQEAAVPVEIAEAVEGTLAQPVELAGRVRARSEVAVRPQTTGLITAVHVEVGQRVRAGDVLVELDAATAQAQVRQAEAALAAARAAARQAQQAAEGQRLQADADYRQAELAREGAAAQLEGARQALSALEQQWKAFGCEAGGPAPAPGGTGPGGNPDGASGSGAPSGSGTGGSPGAPAPGCSQLAASLAEARAAVRQAEFNLRAADVRLEAARRARDLARSGDPAAAARAQVEQAEAALALARRQVELARVTAPVDGVVAAVHAQVGTLASPQTPDPLVVLVDPGPARVEADLPAGLYGAVTESTPVEVVVGSETWKGRVAGKTLVPDARTGAYTLTVDLVERDGAAWPVPGQPATIRLSLQGGTRGILIPVDALQEGDEPGRGTVFVLEGDRAVRREVRYGTVTSEQALILEGLRAGQRVVTRGASSLAGGERVQVVPAP</sequence>
<dbReference type="Pfam" id="PF25967">
    <property type="entry name" value="RND-MFP_C"/>
    <property type="match status" value="1"/>
</dbReference>
<accession>E6SLX5</accession>
<dbReference type="PANTHER" id="PTHR30469">
    <property type="entry name" value="MULTIDRUG RESISTANCE PROTEIN MDTA"/>
    <property type="match status" value="1"/>
</dbReference>
<dbReference type="InterPro" id="IPR058627">
    <property type="entry name" value="MdtA-like_C"/>
</dbReference>